<dbReference type="Gene3D" id="3.30.160.60">
    <property type="entry name" value="Classic Zinc Finger"/>
    <property type="match status" value="4"/>
</dbReference>
<organism evidence="15 16">
    <name type="scientific">Hirundo rustica rustica</name>
    <dbReference type="NCBI Taxonomy" id="333673"/>
    <lineage>
        <taxon>Eukaryota</taxon>
        <taxon>Metazoa</taxon>
        <taxon>Chordata</taxon>
        <taxon>Craniata</taxon>
        <taxon>Vertebrata</taxon>
        <taxon>Euteleostomi</taxon>
        <taxon>Archelosauria</taxon>
        <taxon>Archosauria</taxon>
        <taxon>Dinosauria</taxon>
        <taxon>Saurischia</taxon>
        <taxon>Theropoda</taxon>
        <taxon>Coelurosauria</taxon>
        <taxon>Aves</taxon>
        <taxon>Neognathae</taxon>
        <taxon>Neoaves</taxon>
        <taxon>Telluraves</taxon>
        <taxon>Australaves</taxon>
        <taxon>Passeriformes</taxon>
        <taxon>Sylvioidea</taxon>
        <taxon>Hirundinidae</taxon>
        <taxon>Hirundo</taxon>
    </lineage>
</organism>
<keyword evidence="12" id="KW-0539">Nucleus</keyword>
<sequence>MSFRSSFNLTQHQNIHTGEKPYKCGECGKSFSHSSSLIVHRTIHTREKPYKCSECGKGFRISSSLLLHQRIHRERPFHCPDCGQGFKQNSTLVRHQHMHSRERPLSAYEGLQQTGVGAVVGAVAVAGRAFPAYKMLATLYQGIFSMALYGVQSLKVVSVAELWVDLGMLRMGLAQVVAGNL</sequence>
<dbReference type="OrthoDB" id="8117402at2759"/>
<evidence type="ECO:0000256" key="2">
    <source>
        <dbReference type="ARBA" id="ARBA00006991"/>
    </source>
</evidence>
<comment type="subcellular location">
    <subcellularLocation>
        <location evidence="1">Nucleus</location>
    </subcellularLocation>
</comment>
<keyword evidence="6 13" id="KW-0863">Zinc-finger</keyword>
<evidence type="ECO:0000256" key="10">
    <source>
        <dbReference type="ARBA" id="ARBA00023125"/>
    </source>
</evidence>
<dbReference type="FunFam" id="3.30.160.60:FF:002090">
    <property type="entry name" value="Zinc finger protein 473"/>
    <property type="match status" value="1"/>
</dbReference>
<evidence type="ECO:0000256" key="3">
    <source>
        <dbReference type="ARBA" id="ARBA00022499"/>
    </source>
</evidence>
<keyword evidence="16" id="KW-1185">Reference proteome</keyword>
<comment type="similarity">
    <text evidence="2">Belongs to the krueppel C2H2-type zinc-finger protein family.</text>
</comment>
<accession>A0A3M0J4J6</accession>
<evidence type="ECO:0000256" key="4">
    <source>
        <dbReference type="ARBA" id="ARBA00022723"/>
    </source>
</evidence>
<comment type="caution">
    <text evidence="15">The sequence shown here is derived from an EMBL/GenBank/DDBJ whole genome shotgun (WGS) entry which is preliminary data.</text>
</comment>
<dbReference type="EMBL" id="QRBI01000178">
    <property type="protein sequence ID" value="RMB96291.1"/>
    <property type="molecule type" value="Genomic_DNA"/>
</dbReference>
<keyword evidence="9" id="KW-0805">Transcription regulation</keyword>
<dbReference type="Pfam" id="PF00096">
    <property type="entry name" value="zf-C2H2"/>
    <property type="match status" value="3"/>
</dbReference>
<feature type="domain" description="C2H2-type" evidence="14">
    <location>
        <begin position="1"/>
        <end position="21"/>
    </location>
</feature>
<gene>
    <name evidence="15" type="ORF">DUI87_27354</name>
</gene>
<dbReference type="PROSITE" id="PS50157">
    <property type="entry name" value="ZINC_FINGER_C2H2_2"/>
    <property type="match status" value="4"/>
</dbReference>
<evidence type="ECO:0000256" key="6">
    <source>
        <dbReference type="ARBA" id="ARBA00022771"/>
    </source>
</evidence>
<feature type="domain" description="C2H2-type" evidence="14">
    <location>
        <begin position="77"/>
        <end position="104"/>
    </location>
</feature>
<dbReference type="FunFam" id="3.30.160.60:FF:000321">
    <property type="entry name" value="myeloid zinc finger 1 isoform X1"/>
    <property type="match status" value="1"/>
</dbReference>
<protein>
    <recommendedName>
        <fullName evidence="14">C2H2-type domain-containing protein</fullName>
    </recommendedName>
</protein>
<keyword evidence="3" id="KW-1017">Isopeptide bond</keyword>
<proteinExistence type="inferred from homology"/>
<feature type="domain" description="C2H2-type" evidence="14">
    <location>
        <begin position="22"/>
        <end position="49"/>
    </location>
</feature>
<evidence type="ECO:0000259" key="14">
    <source>
        <dbReference type="PROSITE" id="PS50157"/>
    </source>
</evidence>
<dbReference type="PROSITE" id="PS00028">
    <property type="entry name" value="ZINC_FINGER_C2H2_1"/>
    <property type="match status" value="3"/>
</dbReference>
<keyword evidence="8" id="KW-0832">Ubl conjugation</keyword>
<dbReference type="FunFam" id="3.30.160.60:FF:000902">
    <property type="entry name" value="Zinc finger protein 445"/>
    <property type="match status" value="1"/>
</dbReference>
<evidence type="ECO:0000256" key="13">
    <source>
        <dbReference type="PROSITE-ProRule" id="PRU00042"/>
    </source>
</evidence>
<dbReference type="InterPro" id="IPR013087">
    <property type="entry name" value="Znf_C2H2_type"/>
</dbReference>
<evidence type="ECO:0000256" key="1">
    <source>
        <dbReference type="ARBA" id="ARBA00004123"/>
    </source>
</evidence>
<dbReference type="InterPro" id="IPR036236">
    <property type="entry name" value="Znf_C2H2_sf"/>
</dbReference>
<keyword evidence="5" id="KW-0677">Repeat</keyword>
<dbReference type="Proteomes" id="UP000269221">
    <property type="component" value="Unassembled WGS sequence"/>
</dbReference>
<evidence type="ECO:0000256" key="11">
    <source>
        <dbReference type="ARBA" id="ARBA00023163"/>
    </source>
</evidence>
<evidence type="ECO:0000256" key="12">
    <source>
        <dbReference type="ARBA" id="ARBA00023242"/>
    </source>
</evidence>
<dbReference type="GO" id="GO:0000978">
    <property type="term" value="F:RNA polymerase II cis-regulatory region sequence-specific DNA binding"/>
    <property type="evidence" value="ECO:0007669"/>
    <property type="project" value="TreeGrafter"/>
</dbReference>
<dbReference type="STRING" id="333673.A0A3M0J4J6"/>
<dbReference type="GO" id="GO:0005634">
    <property type="term" value="C:nucleus"/>
    <property type="evidence" value="ECO:0007669"/>
    <property type="project" value="UniProtKB-SubCell"/>
</dbReference>
<reference evidence="15 16" key="1">
    <citation type="submission" date="2018-07" db="EMBL/GenBank/DDBJ databases">
        <title>A high quality draft genome assembly of the barn swallow (H. rustica rustica).</title>
        <authorList>
            <person name="Formenti G."/>
            <person name="Chiara M."/>
            <person name="Poveda L."/>
            <person name="Francoijs K.-J."/>
            <person name="Bonisoli-Alquati A."/>
            <person name="Canova L."/>
            <person name="Gianfranceschi L."/>
            <person name="Horner D.S."/>
            <person name="Saino N."/>
        </authorList>
    </citation>
    <scope>NUCLEOTIDE SEQUENCE [LARGE SCALE GENOMIC DNA]</scope>
    <source>
        <strain evidence="15">Chelidonia</strain>
        <tissue evidence="15">Blood</tissue>
    </source>
</reference>
<evidence type="ECO:0000313" key="15">
    <source>
        <dbReference type="EMBL" id="RMB96291.1"/>
    </source>
</evidence>
<evidence type="ECO:0000256" key="9">
    <source>
        <dbReference type="ARBA" id="ARBA00023015"/>
    </source>
</evidence>
<dbReference type="PANTHER" id="PTHR23226">
    <property type="entry name" value="ZINC FINGER AND SCAN DOMAIN-CONTAINING"/>
    <property type="match status" value="1"/>
</dbReference>
<keyword evidence="4" id="KW-0479">Metal-binding</keyword>
<dbReference type="PANTHER" id="PTHR23226:SF416">
    <property type="entry name" value="FI01424P"/>
    <property type="match status" value="1"/>
</dbReference>
<evidence type="ECO:0000256" key="5">
    <source>
        <dbReference type="ARBA" id="ARBA00022737"/>
    </source>
</evidence>
<dbReference type="SUPFAM" id="SSF57667">
    <property type="entry name" value="beta-beta-alpha zinc fingers"/>
    <property type="match status" value="2"/>
</dbReference>
<evidence type="ECO:0000313" key="16">
    <source>
        <dbReference type="Proteomes" id="UP000269221"/>
    </source>
</evidence>
<dbReference type="GO" id="GO:0008270">
    <property type="term" value="F:zinc ion binding"/>
    <property type="evidence" value="ECO:0007669"/>
    <property type="project" value="UniProtKB-KW"/>
</dbReference>
<feature type="domain" description="C2H2-type" evidence="14">
    <location>
        <begin position="50"/>
        <end position="72"/>
    </location>
</feature>
<keyword evidence="10" id="KW-0238">DNA-binding</keyword>
<name>A0A3M0J4J6_HIRRU</name>
<evidence type="ECO:0000256" key="8">
    <source>
        <dbReference type="ARBA" id="ARBA00022843"/>
    </source>
</evidence>
<keyword evidence="11" id="KW-0804">Transcription</keyword>
<dbReference type="AlphaFoldDB" id="A0A3M0J4J6"/>
<dbReference type="GO" id="GO:0000981">
    <property type="term" value="F:DNA-binding transcription factor activity, RNA polymerase II-specific"/>
    <property type="evidence" value="ECO:0007669"/>
    <property type="project" value="TreeGrafter"/>
</dbReference>
<dbReference type="SMART" id="SM00355">
    <property type="entry name" value="ZnF_C2H2"/>
    <property type="match status" value="3"/>
</dbReference>
<keyword evidence="7" id="KW-0862">Zinc</keyword>
<evidence type="ECO:0000256" key="7">
    <source>
        <dbReference type="ARBA" id="ARBA00022833"/>
    </source>
</evidence>